<comment type="caution">
    <text evidence="5">The sequence shown here is derived from an EMBL/GenBank/DDBJ whole genome shotgun (WGS) entry which is preliminary data.</text>
</comment>
<evidence type="ECO:0000256" key="1">
    <source>
        <dbReference type="ARBA" id="ARBA00022857"/>
    </source>
</evidence>
<dbReference type="InterPro" id="IPR050425">
    <property type="entry name" value="NAD(P)_dehydrat-like"/>
</dbReference>
<dbReference type="PANTHER" id="PTHR10366">
    <property type="entry name" value="NAD DEPENDENT EPIMERASE/DEHYDRATASE"/>
    <property type="match status" value="1"/>
</dbReference>
<proteinExistence type="predicted"/>
<dbReference type="Pfam" id="PF07993">
    <property type="entry name" value="NAD_binding_4"/>
    <property type="match status" value="1"/>
</dbReference>
<evidence type="ECO:0000259" key="4">
    <source>
        <dbReference type="Pfam" id="PF07993"/>
    </source>
</evidence>
<dbReference type="SUPFAM" id="SSF51735">
    <property type="entry name" value="NAD(P)-binding Rossmann-fold domains"/>
    <property type="match status" value="2"/>
</dbReference>
<evidence type="ECO:0000259" key="3">
    <source>
        <dbReference type="Pfam" id="PF02719"/>
    </source>
</evidence>
<organism evidence="5 6">
    <name type="scientific">Dipteronia sinensis</name>
    <dbReference type="NCBI Taxonomy" id="43782"/>
    <lineage>
        <taxon>Eukaryota</taxon>
        <taxon>Viridiplantae</taxon>
        <taxon>Streptophyta</taxon>
        <taxon>Embryophyta</taxon>
        <taxon>Tracheophyta</taxon>
        <taxon>Spermatophyta</taxon>
        <taxon>Magnoliopsida</taxon>
        <taxon>eudicotyledons</taxon>
        <taxon>Gunneridae</taxon>
        <taxon>Pentapetalae</taxon>
        <taxon>rosids</taxon>
        <taxon>malvids</taxon>
        <taxon>Sapindales</taxon>
        <taxon>Sapindaceae</taxon>
        <taxon>Hippocastanoideae</taxon>
        <taxon>Acereae</taxon>
        <taxon>Dipteronia</taxon>
    </lineage>
</organism>
<dbReference type="InterPro" id="IPR036291">
    <property type="entry name" value="NAD(P)-bd_dom_sf"/>
</dbReference>
<sequence length="257" mass="28424">MALEKGRVCVTGAGGYLASWVVKHLLSNGYFVHGTVEVLAPAVKGTLNVLKACYEAKVKQVVCVSSDVAVCMNPKWPKGKVMDETCWSDKDYCRTTKVDMIEPAVVGTRNVLNACSKAKAKRVVVVSSIAAVINNPNWSKDHTMDEECWSDRDFCKTTKNFYSLAKTIAESEAFEYAKRGELDIVTVCPSIVIGTMLQPTINSSSLLLLTMLKGFFLPQHFVVRTRIFAYLNSYEVFKQSCTISAENLSSSHTYFVA</sequence>
<dbReference type="InterPro" id="IPR003869">
    <property type="entry name" value="Polysac_CapD-like"/>
</dbReference>
<reference evidence="5" key="1">
    <citation type="journal article" date="2023" name="Plant J.">
        <title>Genome sequences and population genomics provide insights into the demographic history, inbreeding, and mutation load of two 'living fossil' tree species of Dipteronia.</title>
        <authorList>
            <person name="Feng Y."/>
            <person name="Comes H.P."/>
            <person name="Chen J."/>
            <person name="Zhu S."/>
            <person name="Lu R."/>
            <person name="Zhang X."/>
            <person name="Li P."/>
            <person name="Qiu J."/>
            <person name="Olsen K.M."/>
            <person name="Qiu Y."/>
        </authorList>
    </citation>
    <scope>NUCLEOTIDE SEQUENCE</scope>
    <source>
        <strain evidence="5">NBL</strain>
    </source>
</reference>
<protein>
    <recommendedName>
        <fullName evidence="7">NAD-dependent epimerase/dehydratase domain-containing protein</fullName>
    </recommendedName>
</protein>
<dbReference type="Gene3D" id="3.40.50.720">
    <property type="entry name" value="NAD(P)-binding Rossmann-like Domain"/>
    <property type="match status" value="3"/>
</dbReference>
<gene>
    <name evidence="5" type="ORF">Dsin_003974</name>
</gene>
<keyword evidence="2" id="KW-0560">Oxidoreductase</keyword>
<feature type="domain" description="Thioester reductase (TE)" evidence="4">
    <location>
        <begin position="99"/>
        <end position="212"/>
    </location>
</feature>
<name>A0AAE0B8P4_9ROSI</name>
<feature type="domain" description="Polysaccharide biosynthesis protein CapD-like" evidence="3">
    <location>
        <begin position="36"/>
        <end position="71"/>
    </location>
</feature>
<dbReference type="PANTHER" id="PTHR10366:SF831">
    <property type="entry name" value="NAD-DEPENDENT EPIMERASE_DEHYDRATASE DOMAIN-CONTAINING PROTEIN"/>
    <property type="match status" value="1"/>
</dbReference>
<keyword evidence="1" id="KW-0521">NADP</keyword>
<accession>A0AAE0B8P4</accession>
<dbReference type="InterPro" id="IPR013120">
    <property type="entry name" value="FAR_NAD-bd"/>
</dbReference>
<dbReference type="AlphaFoldDB" id="A0AAE0B8P4"/>
<evidence type="ECO:0000313" key="5">
    <source>
        <dbReference type="EMBL" id="KAK3232093.1"/>
    </source>
</evidence>
<evidence type="ECO:0000313" key="6">
    <source>
        <dbReference type="Proteomes" id="UP001281410"/>
    </source>
</evidence>
<dbReference type="Proteomes" id="UP001281410">
    <property type="component" value="Unassembled WGS sequence"/>
</dbReference>
<evidence type="ECO:0008006" key="7">
    <source>
        <dbReference type="Google" id="ProtNLM"/>
    </source>
</evidence>
<dbReference type="GO" id="GO:0016616">
    <property type="term" value="F:oxidoreductase activity, acting on the CH-OH group of donors, NAD or NADP as acceptor"/>
    <property type="evidence" value="ECO:0007669"/>
    <property type="project" value="TreeGrafter"/>
</dbReference>
<dbReference type="EMBL" id="JANJYJ010000001">
    <property type="protein sequence ID" value="KAK3232093.1"/>
    <property type="molecule type" value="Genomic_DNA"/>
</dbReference>
<keyword evidence="6" id="KW-1185">Reference proteome</keyword>
<dbReference type="Pfam" id="PF02719">
    <property type="entry name" value="Polysacc_synt_2"/>
    <property type="match status" value="1"/>
</dbReference>
<evidence type="ECO:0000256" key="2">
    <source>
        <dbReference type="ARBA" id="ARBA00023002"/>
    </source>
</evidence>